<dbReference type="RefSeq" id="WP_345210365.1">
    <property type="nucleotide sequence ID" value="NZ_BAABFT010000003.1"/>
</dbReference>
<dbReference type="InterPro" id="IPR031321">
    <property type="entry name" value="UCP012641"/>
</dbReference>
<proteinExistence type="predicted"/>
<reference evidence="3" key="1">
    <citation type="journal article" date="2019" name="Int. J. Syst. Evol. Microbiol.">
        <title>The Global Catalogue of Microorganisms (GCM) 10K type strain sequencing project: providing services to taxonomists for standard genome sequencing and annotation.</title>
        <authorList>
            <consortium name="The Broad Institute Genomics Platform"/>
            <consortium name="The Broad Institute Genome Sequencing Center for Infectious Disease"/>
            <person name="Wu L."/>
            <person name="Ma J."/>
        </authorList>
    </citation>
    <scope>NUCLEOTIDE SEQUENCE [LARGE SCALE GENOMIC DNA]</scope>
    <source>
        <strain evidence="3">JCM 17705</strain>
    </source>
</reference>
<dbReference type="InterPro" id="IPR011201">
    <property type="entry name" value="Zinc-ribbon_6_bact"/>
</dbReference>
<sequence>MKLFKCTNCGQLLYFENSICECCKNALGFIPEELTLVTLAPVNNGTYTLYAGKKSLLGGLLKNKKQAYKYCQNFQFGVCNWLIPAESTSVFCKACELNHIVPNLSDPEHQRKWQLIEIAKHRVVYTLMQLKLPLVSKLQDIQTGLSFDFLTDADAMQRVLTGHENGLITLNIDEADDDKRELSRKEMNEPYRTLLGHFRHEIGHYYWDRLIDNSQFIDEYRQLFGDEREDYAQALQRHYNEGDAADWNLNYISAYASVHSWEDWAETWAHYLHIIDTLETADAFGISVAPRIASKSDHANAMIKTNPYLQQNFQELLNMWLPLTFAMNSMNRSMGNHDLYPFIIQPKVVEKLSFIHKVCYASRVN</sequence>
<name>A0ABP8G533_9SPHI</name>
<evidence type="ECO:0000259" key="1">
    <source>
        <dbReference type="Pfam" id="PF10005"/>
    </source>
</evidence>
<keyword evidence="3" id="KW-1185">Reference proteome</keyword>
<dbReference type="Gene3D" id="3.40.390.70">
    <property type="match status" value="1"/>
</dbReference>
<organism evidence="2 3">
    <name type="scientific">Mucilaginibacter gynuensis</name>
    <dbReference type="NCBI Taxonomy" id="1302236"/>
    <lineage>
        <taxon>Bacteria</taxon>
        <taxon>Pseudomonadati</taxon>
        <taxon>Bacteroidota</taxon>
        <taxon>Sphingobacteriia</taxon>
        <taxon>Sphingobacteriales</taxon>
        <taxon>Sphingobacteriaceae</taxon>
        <taxon>Mucilaginibacter</taxon>
    </lineage>
</organism>
<evidence type="ECO:0000313" key="2">
    <source>
        <dbReference type="EMBL" id="GAA4317174.1"/>
    </source>
</evidence>
<feature type="domain" description="Zinc-ribbon" evidence="1">
    <location>
        <begin position="3"/>
        <end position="106"/>
    </location>
</feature>
<dbReference type="PIRSF" id="PIRSF012641">
    <property type="entry name" value="UCP012641"/>
    <property type="match status" value="1"/>
</dbReference>
<comment type="caution">
    <text evidence="2">The sequence shown here is derived from an EMBL/GenBank/DDBJ whole genome shotgun (WGS) entry which is preliminary data.</text>
</comment>
<dbReference type="EMBL" id="BAABFT010000003">
    <property type="protein sequence ID" value="GAA4317174.1"/>
    <property type="molecule type" value="Genomic_DNA"/>
</dbReference>
<dbReference type="Pfam" id="PF10005">
    <property type="entry name" value="Zn_ribbon_DZR_6"/>
    <property type="match status" value="1"/>
</dbReference>
<accession>A0ABP8G533</accession>
<dbReference type="Proteomes" id="UP001500582">
    <property type="component" value="Unassembled WGS sequence"/>
</dbReference>
<dbReference type="Pfam" id="PF15887">
    <property type="entry name" value="Peptidase_Mx"/>
    <property type="match status" value="1"/>
</dbReference>
<gene>
    <name evidence="2" type="ORF">GCM10023149_14600</name>
</gene>
<evidence type="ECO:0000313" key="3">
    <source>
        <dbReference type="Proteomes" id="UP001500582"/>
    </source>
</evidence>
<protein>
    <submittedName>
        <fullName evidence="2">Zinc-binding peptidase</fullName>
    </submittedName>
</protein>